<organism evidence="2 3">
    <name type="scientific">Vreelandella sulfidaeris</name>
    <dbReference type="NCBI Taxonomy" id="115553"/>
    <lineage>
        <taxon>Bacteria</taxon>
        <taxon>Pseudomonadati</taxon>
        <taxon>Pseudomonadota</taxon>
        <taxon>Gammaproteobacteria</taxon>
        <taxon>Oceanospirillales</taxon>
        <taxon>Halomonadaceae</taxon>
        <taxon>Vreelandella</taxon>
    </lineage>
</organism>
<protein>
    <submittedName>
        <fullName evidence="2">Uncharacterized protein</fullName>
    </submittedName>
</protein>
<dbReference type="EMBL" id="AP019514">
    <property type="protein sequence ID" value="BBI63182.1"/>
    <property type="molecule type" value="Genomic_DNA"/>
</dbReference>
<reference evidence="2 3" key="1">
    <citation type="journal article" date="2019" name="Microbiol. Resour. Announc.">
        <title>Complete Genome Sequence of Halomonas sulfidaeris Strain Esulfide1 Isolated from a Metal Sulfide Rock at a Depth of 2,200 Meters, Obtained Using Nanopore Sequencing.</title>
        <authorList>
            <person name="Saito M."/>
            <person name="Nishigata A."/>
            <person name="Galipon J."/>
            <person name="Arakawa K."/>
        </authorList>
    </citation>
    <scope>NUCLEOTIDE SEQUENCE [LARGE SCALE GENOMIC DNA]</scope>
    <source>
        <strain evidence="2 3">ATCC BAA-803</strain>
    </source>
</reference>
<proteinExistence type="predicted"/>
<accession>A0A455UAI6</accession>
<keyword evidence="1" id="KW-0472">Membrane</keyword>
<keyword evidence="1" id="KW-1133">Transmembrane helix</keyword>
<sequence length="77" mass="8359">MMNQSKTAPRALSSLSPDAVLDEHARGWRSKLFQAGSVLAVVLLASWYVDLLDFRTLANGVPAIATPTGRITTARLY</sequence>
<dbReference type="Proteomes" id="UP000320231">
    <property type="component" value="Chromosome"/>
</dbReference>
<feature type="transmembrane region" description="Helical" evidence="1">
    <location>
        <begin position="32"/>
        <end position="49"/>
    </location>
</feature>
<name>A0A455UAI6_9GAMM</name>
<evidence type="ECO:0000256" key="1">
    <source>
        <dbReference type="SAM" id="Phobius"/>
    </source>
</evidence>
<evidence type="ECO:0000313" key="3">
    <source>
        <dbReference type="Proteomes" id="UP000320231"/>
    </source>
</evidence>
<keyword evidence="1" id="KW-0812">Transmembrane</keyword>
<dbReference type="AlphaFoldDB" id="A0A455UAI6"/>
<gene>
    <name evidence="2" type="ORF">HSBAA_44880</name>
</gene>
<evidence type="ECO:0000313" key="2">
    <source>
        <dbReference type="EMBL" id="BBI63182.1"/>
    </source>
</evidence>
<dbReference type="KEGG" id="hsr:HSBAA_44880"/>